<keyword evidence="2" id="KW-1185">Reference proteome</keyword>
<organism evidence="1 2">
    <name type="scientific">Sphingobium indicum BiD32</name>
    <dbReference type="NCBI Taxonomy" id="1301087"/>
    <lineage>
        <taxon>Bacteria</taxon>
        <taxon>Pseudomonadati</taxon>
        <taxon>Pseudomonadota</taxon>
        <taxon>Alphaproteobacteria</taxon>
        <taxon>Sphingomonadales</taxon>
        <taxon>Sphingomonadaceae</taxon>
        <taxon>Sphingobium</taxon>
    </lineage>
</organism>
<evidence type="ECO:0000313" key="2">
    <source>
        <dbReference type="Proteomes" id="UP000013201"/>
    </source>
</evidence>
<name>N1MNE8_9SPHN</name>
<proteinExistence type="predicted"/>
<dbReference type="Proteomes" id="UP000013201">
    <property type="component" value="Unassembled WGS sequence"/>
</dbReference>
<reference evidence="1 2" key="1">
    <citation type="submission" date="2013-03" db="EMBL/GenBank/DDBJ databases">
        <authorList>
            <person name="Le V."/>
        </authorList>
    </citation>
    <scope>NUCLEOTIDE SEQUENCE [LARGE SCALE GENOMIC DNA]</scope>
    <source>
        <strain evidence="1 2">BiD32</strain>
    </source>
</reference>
<gene>
    <name evidence="1" type="ORF">EBBID32_13470</name>
</gene>
<accession>N1MNE8</accession>
<protein>
    <submittedName>
        <fullName evidence="1">Uncharacterized protein</fullName>
    </submittedName>
</protein>
<reference evidence="2" key="2">
    <citation type="submission" date="2013-04" db="EMBL/GenBank/DDBJ databases">
        <title>Bisphenol A degrading Sphingobium sp. strain BiD32.</title>
        <authorList>
            <person name="Nielsen J.L."/>
            <person name="Zhou N.A."/>
            <person name="Kjeldal H."/>
        </authorList>
    </citation>
    <scope>NUCLEOTIDE SEQUENCE [LARGE SCALE GENOMIC DNA]</scope>
    <source>
        <strain evidence="2">BiD32</strain>
    </source>
</reference>
<sequence>MRKRRKVVQNDLDLIAFPHMEQGRWHLPAEGKGLERLLADERDTRLFDVHFELVVRRSGLRFRMLCWFTGIRGGRRRRQRRNCNCCPQTRQHGIPSRNVRHHTFL</sequence>
<comment type="caution">
    <text evidence="1">The sequence shown here is derived from an EMBL/GenBank/DDBJ whole genome shotgun (WGS) entry which is preliminary data.</text>
</comment>
<evidence type="ECO:0000313" key="1">
    <source>
        <dbReference type="EMBL" id="CCW17008.1"/>
    </source>
</evidence>
<dbReference type="EMBL" id="CAVK010000061">
    <property type="protein sequence ID" value="CCW17008.1"/>
    <property type="molecule type" value="Genomic_DNA"/>
</dbReference>
<dbReference type="AlphaFoldDB" id="N1MNE8"/>